<dbReference type="SUPFAM" id="SSF48350">
    <property type="entry name" value="GTPase activation domain, GAP"/>
    <property type="match status" value="1"/>
</dbReference>
<comment type="caution">
    <text evidence="4">The sequence shown here is derived from an EMBL/GenBank/DDBJ whole genome shotgun (WGS) entry which is preliminary data.</text>
</comment>
<evidence type="ECO:0000256" key="1">
    <source>
        <dbReference type="ARBA" id="ARBA00022468"/>
    </source>
</evidence>
<name>A0ABQ9W024_SAGOE</name>
<accession>A0ABQ9W024</accession>
<dbReference type="PANTHER" id="PTHR46075">
    <property type="entry name" value="CHIMERIN FAMILY MEMBER"/>
    <property type="match status" value="1"/>
</dbReference>
<evidence type="ECO:0000259" key="3">
    <source>
        <dbReference type="PROSITE" id="PS50238"/>
    </source>
</evidence>
<evidence type="ECO:0000256" key="2">
    <source>
        <dbReference type="SAM" id="MobiDB-lite"/>
    </source>
</evidence>
<feature type="region of interest" description="Disordered" evidence="2">
    <location>
        <begin position="1"/>
        <end position="26"/>
    </location>
</feature>
<reference evidence="4 5" key="1">
    <citation type="submission" date="2023-05" db="EMBL/GenBank/DDBJ databases">
        <title>B98-5 Cell Line De Novo Hybrid Assembly: An Optical Mapping Approach.</title>
        <authorList>
            <person name="Kananen K."/>
            <person name="Auerbach J.A."/>
            <person name="Kautto E."/>
            <person name="Blachly J.S."/>
        </authorList>
    </citation>
    <scope>NUCLEOTIDE SEQUENCE [LARGE SCALE GENOMIC DNA]</scope>
    <source>
        <strain evidence="4">B95-8</strain>
        <tissue evidence="4">Cell line</tissue>
    </source>
</reference>
<dbReference type="PANTHER" id="PTHR46075:SF1">
    <property type="entry name" value="N-CHIMAERIN"/>
    <property type="match status" value="1"/>
</dbReference>
<protein>
    <submittedName>
        <fullName evidence="4">N-chimaerin</fullName>
    </submittedName>
</protein>
<dbReference type="EMBL" id="JASSZA010000003">
    <property type="protein sequence ID" value="KAK2114992.1"/>
    <property type="molecule type" value="Genomic_DNA"/>
</dbReference>
<dbReference type="SMART" id="SM00324">
    <property type="entry name" value="RhoGAP"/>
    <property type="match status" value="1"/>
</dbReference>
<dbReference type="InterPro" id="IPR051854">
    <property type="entry name" value="Rho-type_GAP"/>
</dbReference>
<proteinExistence type="predicted"/>
<evidence type="ECO:0000313" key="4">
    <source>
        <dbReference type="EMBL" id="KAK2114992.1"/>
    </source>
</evidence>
<feature type="domain" description="Rho-GAP" evidence="3">
    <location>
        <begin position="1"/>
        <end position="171"/>
    </location>
</feature>
<feature type="compositionally biased region" description="Basic and acidic residues" evidence="2">
    <location>
        <begin position="1"/>
        <end position="11"/>
    </location>
</feature>
<dbReference type="InterPro" id="IPR008936">
    <property type="entry name" value="Rho_GTPase_activation_prot"/>
</dbReference>
<dbReference type="Gene3D" id="1.10.555.10">
    <property type="entry name" value="Rho GTPase activation protein"/>
    <property type="match status" value="1"/>
</dbReference>
<sequence length="171" mass="19049">MVGDTCNRETESESPSSEGLSHVSGSNDLTDIKMAFDRDGEKAGYEDTNVVTGTPKSRCRDSSVSLIMHDIYPKFIESAGTMDPNEKLETLHEALKLLAPAHRETPWSLMGHLKRVTLHEKEKLMNAENAGIVFVPTLLRSSDQNTMAALKHTQYQQLVVELPIKNRDVLL</sequence>
<feature type="compositionally biased region" description="Polar residues" evidence="2">
    <location>
        <begin position="13"/>
        <end position="26"/>
    </location>
</feature>
<keyword evidence="1" id="KW-0343">GTPase activation</keyword>
<dbReference type="InterPro" id="IPR000198">
    <property type="entry name" value="RhoGAP_dom"/>
</dbReference>
<organism evidence="4 5">
    <name type="scientific">Saguinus oedipus</name>
    <name type="common">Cotton-top tamarin</name>
    <name type="synonym">Oedipomidas oedipus</name>
    <dbReference type="NCBI Taxonomy" id="9490"/>
    <lineage>
        <taxon>Eukaryota</taxon>
        <taxon>Metazoa</taxon>
        <taxon>Chordata</taxon>
        <taxon>Craniata</taxon>
        <taxon>Vertebrata</taxon>
        <taxon>Euteleostomi</taxon>
        <taxon>Mammalia</taxon>
        <taxon>Eutheria</taxon>
        <taxon>Euarchontoglires</taxon>
        <taxon>Primates</taxon>
        <taxon>Haplorrhini</taxon>
        <taxon>Platyrrhini</taxon>
        <taxon>Cebidae</taxon>
        <taxon>Callitrichinae</taxon>
        <taxon>Saguinus</taxon>
    </lineage>
</organism>
<dbReference type="Pfam" id="PF00620">
    <property type="entry name" value="RhoGAP"/>
    <property type="match status" value="1"/>
</dbReference>
<keyword evidence="5" id="KW-1185">Reference proteome</keyword>
<evidence type="ECO:0000313" key="5">
    <source>
        <dbReference type="Proteomes" id="UP001266305"/>
    </source>
</evidence>
<dbReference type="PROSITE" id="PS50238">
    <property type="entry name" value="RHOGAP"/>
    <property type="match status" value="1"/>
</dbReference>
<dbReference type="Proteomes" id="UP001266305">
    <property type="component" value="Unassembled WGS sequence"/>
</dbReference>
<gene>
    <name evidence="4" type="primary">CHN1</name>
    <name evidence="4" type="ORF">P7K49_005617</name>
</gene>